<dbReference type="EMBL" id="BSNJ01000002">
    <property type="protein sequence ID" value="GLQ20379.1"/>
    <property type="molecule type" value="Genomic_DNA"/>
</dbReference>
<reference evidence="1" key="2">
    <citation type="submission" date="2023-01" db="EMBL/GenBank/DDBJ databases">
        <title>Draft genome sequence of Algimonas porphyrae strain NBRC 108216.</title>
        <authorList>
            <person name="Sun Q."/>
            <person name="Mori K."/>
        </authorList>
    </citation>
    <scope>NUCLEOTIDE SEQUENCE</scope>
    <source>
        <strain evidence="1">NBRC 108216</strain>
    </source>
</reference>
<accession>A0ABQ5UZN7</accession>
<proteinExistence type="predicted"/>
<dbReference type="Proteomes" id="UP001161390">
    <property type="component" value="Unassembled WGS sequence"/>
</dbReference>
<comment type="caution">
    <text evidence="1">The sequence shown here is derived from an EMBL/GenBank/DDBJ whole genome shotgun (WGS) entry which is preliminary data.</text>
</comment>
<name>A0ABQ5UZN7_9PROT</name>
<organism evidence="1 2">
    <name type="scientific">Algimonas porphyrae</name>
    <dbReference type="NCBI Taxonomy" id="1128113"/>
    <lineage>
        <taxon>Bacteria</taxon>
        <taxon>Pseudomonadati</taxon>
        <taxon>Pseudomonadota</taxon>
        <taxon>Alphaproteobacteria</taxon>
        <taxon>Maricaulales</taxon>
        <taxon>Robiginitomaculaceae</taxon>
        <taxon>Algimonas</taxon>
    </lineage>
</organism>
<keyword evidence="2" id="KW-1185">Reference proteome</keyword>
<reference evidence="1" key="1">
    <citation type="journal article" date="2014" name="Int. J. Syst. Evol. Microbiol.">
        <title>Complete genome of a new Firmicutes species belonging to the dominant human colonic microbiota ('Ruminococcus bicirculans') reveals two chromosomes and a selective capacity to utilize plant glucans.</title>
        <authorList>
            <consortium name="NISC Comparative Sequencing Program"/>
            <person name="Wegmann U."/>
            <person name="Louis P."/>
            <person name="Goesmann A."/>
            <person name="Henrissat B."/>
            <person name="Duncan S.H."/>
            <person name="Flint H.J."/>
        </authorList>
    </citation>
    <scope>NUCLEOTIDE SEQUENCE</scope>
    <source>
        <strain evidence="1">NBRC 108216</strain>
    </source>
</reference>
<sequence length="76" mass="8372">MDRLDQLCRRLSDIGERTKDIAEVIDPYSTRGDDGLATSGDGYFGEALCLVDRAEYLLDRTQENIAVVSTTFGIGI</sequence>
<evidence type="ECO:0000313" key="1">
    <source>
        <dbReference type="EMBL" id="GLQ20379.1"/>
    </source>
</evidence>
<evidence type="ECO:0000313" key="2">
    <source>
        <dbReference type="Proteomes" id="UP001161390"/>
    </source>
</evidence>
<gene>
    <name evidence="1" type="ORF">GCM10007854_13340</name>
</gene>
<protein>
    <submittedName>
        <fullName evidence="1">Uncharacterized protein</fullName>
    </submittedName>
</protein>